<gene>
    <name evidence="1" type="ORF">WJU22_16165</name>
</gene>
<name>A0ABZ2YWT4_9BACT</name>
<keyword evidence="2" id="KW-1185">Reference proteome</keyword>
<dbReference type="EMBL" id="CP150096">
    <property type="protein sequence ID" value="WZN44430.1"/>
    <property type="molecule type" value="Genomic_DNA"/>
</dbReference>
<reference evidence="1 2" key="1">
    <citation type="submission" date="2024-03" db="EMBL/GenBank/DDBJ databases">
        <title>Chitinophaga caseinilytica sp. nov., a casein hydrolysing bacterium isolated from forest soil.</title>
        <authorList>
            <person name="Lee D.S."/>
            <person name="Han D.M."/>
            <person name="Baek J.H."/>
            <person name="Choi D.G."/>
            <person name="Jeon J.H."/>
            <person name="Jeon C.O."/>
        </authorList>
    </citation>
    <scope>NUCLEOTIDE SEQUENCE [LARGE SCALE GENOMIC DNA]</scope>
    <source>
        <strain evidence="1 2">KACC 19118</strain>
    </source>
</reference>
<sequence length="66" mass="7330">MNIRTLLIVPLLFSGCITSSVIQKAKTDRQHQKALSIREAYADDSGNITINFRAKLSNSKGTCRCM</sequence>
<evidence type="ECO:0000313" key="2">
    <source>
        <dbReference type="Proteomes" id="UP001449657"/>
    </source>
</evidence>
<proteinExistence type="predicted"/>
<accession>A0ABZ2YWT4</accession>
<protein>
    <recommendedName>
        <fullName evidence="3">Lipoprotein</fullName>
    </recommendedName>
</protein>
<dbReference type="PROSITE" id="PS51257">
    <property type="entry name" value="PROKAR_LIPOPROTEIN"/>
    <property type="match status" value="1"/>
</dbReference>
<evidence type="ECO:0008006" key="3">
    <source>
        <dbReference type="Google" id="ProtNLM"/>
    </source>
</evidence>
<evidence type="ECO:0000313" key="1">
    <source>
        <dbReference type="EMBL" id="WZN44430.1"/>
    </source>
</evidence>
<dbReference type="RefSeq" id="WP_341839212.1">
    <property type="nucleotide sequence ID" value="NZ_CP149792.1"/>
</dbReference>
<dbReference type="Proteomes" id="UP001449657">
    <property type="component" value="Chromosome"/>
</dbReference>
<organism evidence="1 2">
    <name type="scientific">Chitinophaga caseinilytica</name>
    <dbReference type="NCBI Taxonomy" id="2267521"/>
    <lineage>
        <taxon>Bacteria</taxon>
        <taxon>Pseudomonadati</taxon>
        <taxon>Bacteroidota</taxon>
        <taxon>Chitinophagia</taxon>
        <taxon>Chitinophagales</taxon>
        <taxon>Chitinophagaceae</taxon>
        <taxon>Chitinophaga</taxon>
    </lineage>
</organism>